<keyword evidence="3" id="KW-1185">Reference proteome</keyword>
<evidence type="ECO:0000313" key="2">
    <source>
        <dbReference type="EMBL" id="MCS2610045.1"/>
    </source>
</evidence>
<feature type="transmembrane region" description="Helical" evidence="1">
    <location>
        <begin position="21"/>
        <end position="38"/>
    </location>
</feature>
<comment type="caution">
    <text evidence="2">The sequence shown here is derived from an EMBL/GenBank/DDBJ whole genome shotgun (WGS) entry which is preliminary data.</text>
</comment>
<dbReference type="Proteomes" id="UP001165542">
    <property type="component" value="Unassembled WGS sequence"/>
</dbReference>
<dbReference type="RefSeq" id="WP_259036546.1">
    <property type="nucleotide sequence ID" value="NZ_JAJISC010000005.1"/>
</dbReference>
<keyword evidence="1" id="KW-0812">Transmembrane</keyword>
<organism evidence="2 3">
    <name type="scientific">Halomonas dongshanensis</name>
    <dbReference type="NCBI Taxonomy" id="2890835"/>
    <lineage>
        <taxon>Bacteria</taxon>
        <taxon>Pseudomonadati</taxon>
        <taxon>Pseudomonadota</taxon>
        <taxon>Gammaproteobacteria</taxon>
        <taxon>Oceanospirillales</taxon>
        <taxon>Halomonadaceae</taxon>
        <taxon>Halomonas</taxon>
    </lineage>
</organism>
<keyword evidence="1" id="KW-1133">Transmembrane helix</keyword>
<evidence type="ECO:0000313" key="3">
    <source>
        <dbReference type="Proteomes" id="UP001165542"/>
    </source>
</evidence>
<gene>
    <name evidence="2" type="ORF">LLY24_12045</name>
</gene>
<reference evidence="2" key="1">
    <citation type="submission" date="2021-11" db="EMBL/GenBank/DDBJ databases">
        <title>Halomonas sp., isolated from a coastal aquaculture zone in Dongshan Bay.</title>
        <authorList>
            <person name="Lin W."/>
        </authorList>
    </citation>
    <scope>NUCLEOTIDE SEQUENCE</scope>
    <source>
        <strain evidence="2">Yzlin-01</strain>
    </source>
</reference>
<sequence length="119" mass="13514">MSSADLILPRCERRARRHGRARWWFAGLLVGCLLPAGLSGIDTLRGSERVASVYLWMPALLRVQQWVAKRQRILARRPRRRHPVRRVKAHLPALRPLLKVADLDVLTLRGPPCAPTSTS</sequence>
<protein>
    <submittedName>
        <fullName evidence="2">Uncharacterized protein</fullName>
    </submittedName>
</protein>
<keyword evidence="1" id="KW-0472">Membrane</keyword>
<accession>A0ABT2EEQ3</accession>
<proteinExistence type="predicted"/>
<name>A0ABT2EEQ3_9GAMM</name>
<dbReference type="EMBL" id="JAJISC010000005">
    <property type="protein sequence ID" value="MCS2610045.1"/>
    <property type="molecule type" value="Genomic_DNA"/>
</dbReference>
<evidence type="ECO:0000256" key="1">
    <source>
        <dbReference type="SAM" id="Phobius"/>
    </source>
</evidence>